<evidence type="ECO:0000313" key="2">
    <source>
        <dbReference type="EMBL" id="PNR40561.1"/>
    </source>
</evidence>
<dbReference type="EMBL" id="ABEU02000014">
    <property type="protein sequence ID" value="PNR40561.1"/>
    <property type="molecule type" value="Genomic_DNA"/>
</dbReference>
<dbReference type="AlphaFoldDB" id="A0A2K1JG93"/>
<protein>
    <submittedName>
        <fullName evidence="2 3">Uncharacterized protein</fullName>
    </submittedName>
</protein>
<gene>
    <name evidence="2" type="ORF">PHYPA_017964</name>
</gene>
<keyword evidence="4" id="KW-1185">Reference proteome</keyword>
<feature type="region of interest" description="Disordered" evidence="1">
    <location>
        <begin position="1"/>
        <end position="24"/>
    </location>
</feature>
<dbReference type="InParanoid" id="A0A2K1JG93"/>
<name>A0A2K1JG93_PHYPA</name>
<reference evidence="3" key="3">
    <citation type="submission" date="2020-12" db="UniProtKB">
        <authorList>
            <consortium name="EnsemblPlants"/>
        </authorList>
    </citation>
    <scope>IDENTIFICATION</scope>
</reference>
<evidence type="ECO:0000313" key="4">
    <source>
        <dbReference type="Proteomes" id="UP000006727"/>
    </source>
</evidence>
<reference evidence="2 4" key="2">
    <citation type="journal article" date="2018" name="Plant J.">
        <title>The Physcomitrella patens chromosome-scale assembly reveals moss genome structure and evolution.</title>
        <authorList>
            <person name="Lang D."/>
            <person name="Ullrich K.K."/>
            <person name="Murat F."/>
            <person name="Fuchs J."/>
            <person name="Jenkins J."/>
            <person name="Haas F.B."/>
            <person name="Piednoel M."/>
            <person name="Gundlach H."/>
            <person name="Van Bel M."/>
            <person name="Meyberg R."/>
            <person name="Vives C."/>
            <person name="Morata J."/>
            <person name="Symeonidi A."/>
            <person name="Hiss M."/>
            <person name="Muchero W."/>
            <person name="Kamisugi Y."/>
            <person name="Saleh O."/>
            <person name="Blanc G."/>
            <person name="Decker E.L."/>
            <person name="van Gessel N."/>
            <person name="Grimwood J."/>
            <person name="Hayes R.D."/>
            <person name="Graham S.W."/>
            <person name="Gunter L.E."/>
            <person name="McDaniel S.F."/>
            <person name="Hoernstein S.N.W."/>
            <person name="Larsson A."/>
            <person name="Li F.W."/>
            <person name="Perroud P.F."/>
            <person name="Phillips J."/>
            <person name="Ranjan P."/>
            <person name="Rokshar D.S."/>
            <person name="Rothfels C.J."/>
            <person name="Schneider L."/>
            <person name="Shu S."/>
            <person name="Stevenson D.W."/>
            <person name="Thummler F."/>
            <person name="Tillich M."/>
            <person name="Villarreal Aguilar J.C."/>
            <person name="Widiez T."/>
            <person name="Wong G.K."/>
            <person name="Wymore A."/>
            <person name="Zhang Y."/>
            <person name="Zimmer A.D."/>
            <person name="Quatrano R.S."/>
            <person name="Mayer K.F.X."/>
            <person name="Goodstein D."/>
            <person name="Casacuberta J.M."/>
            <person name="Vandepoele K."/>
            <person name="Reski R."/>
            <person name="Cuming A.C."/>
            <person name="Tuskan G.A."/>
            <person name="Maumus F."/>
            <person name="Salse J."/>
            <person name="Schmutz J."/>
            <person name="Rensing S.A."/>
        </authorList>
    </citation>
    <scope>NUCLEOTIDE SEQUENCE [LARGE SCALE GENOMIC DNA]</scope>
    <source>
        <strain evidence="3 4">cv. Gransden 2004</strain>
    </source>
</reference>
<dbReference type="PaxDb" id="3218-PP1S126_76V6.1"/>
<evidence type="ECO:0000313" key="3">
    <source>
        <dbReference type="EnsemblPlants" id="Pp3c14_3690V3.1"/>
    </source>
</evidence>
<organism evidence="2">
    <name type="scientific">Physcomitrium patens</name>
    <name type="common">Spreading-leaved earth moss</name>
    <name type="synonym">Physcomitrella patens</name>
    <dbReference type="NCBI Taxonomy" id="3218"/>
    <lineage>
        <taxon>Eukaryota</taxon>
        <taxon>Viridiplantae</taxon>
        <taxon>Streptophyta</taxon>
        <taxon>Embryophyta</taxon>
        <taxon>Bryophyta</taxon>
        <taxon>Bryophytina</taxon>
        <taxon>Bryopsida</taxon>
        <taxon>Funariidae</taxon>
        <taxon>Funariales</taxon>
        <taxon>Funariaceae</taxon>
        <taxon>Physcomitrium</taxon>
    </lineage>
</organism>
<accession>A0A2K1JG93</accession>
<proteinExistence type="predicted"/>
<dbReference type="Proteomes" id="UP000006727">
    <property type="component" value="Chromosome 14"/>
</dbReference>
<evidence type="ECO:0000256" key="1">
    <source>
        <dbReference type="SAM" id="MobiDB-lite"/>
    </source>
</evidence>
<reference evidence="2 4" key="1">
    <citation type="journal article" date="2008" name="Science">
        <title>The Physcomitrella genome reveals evolutionary insights into the conquest of land by plants.</title>
        <authorList>
            <person name="Rensing S."/>
            <person name="Lang D."/>
            <person name="Zimmer A."/>
            <person name="Terry A."/>
            <person name="Salamov A."/>
            <person name="Shapiro H."/>
            <person name="Nishiyama T."/>
            <person name="Perroud P.-F."/>
            <person name="Lindquist E."/>
            <person name="Kamisugi Y."/>
            <person name="Tanahashi T."/>
            <person name="Sakakibara K."/>
            <person name="Fujita T."/>
            <person name="Oishi K."/>
            <person name="Shin-I T."/>
            <person name="Kuroki Y."/>
            <person name="Toyoda A."/>
            <person name="Suzuki Y."/>
            <person name="Hashimoto A."/>
            <person name="Yamaguchi K."/>
            <person name="Sugano A."/>
            <person name="Kohara Y."/>
            <person name="Fujiyama A."/>
            <person name="Anterola A."/>
            <person name="Aoki S."/>
            <person name="Ashton N."/>
            <person name="Barbazuk W.B."/>
            <person name="Barker E."/>
            <person name="Bennetzen J."/>
            <person name="Bezanilla M."/>
            <person name="Blankenship R."/>
            <person name="Cho S.H."/>
            <person name="Dutcher S."/>
            <person name="Estelle M."/>
            <person name="Fawcett J.A."/>
            <person name="Gundlach H."/>
            <person name="Hanada K."/>
            <person name="Heyl A."/>
            <person name="Hicks K.A."/>
            <person name="Hugh J."/>
            <person name="Lohr M."/>
            <person name="Mayer K."/>
            <person name="Melkozernov A."/>
            <person name="Murata T."/>
            <person name="Nelson D."/>
            <person name="Pils B."/>
            <person name="Prigge M."/>
            <person name="Reiss B."/>
            <person name="Renner T."/>
            <person name="Rombauts S."/>
            <person name="Rushton P."/>
            <person name="Sanderfoot A."/>
            <person name="Schween G."/>
            <person name="Shiu S.-H."/>
            <person name="Stueber K."/>
            <person name="Theodoulou F.L."/>
            <person name="Tu H."/>
            <person name="Van de Peer Y."/>
            <person name="Verrier P.J."/>
            <person name="Waters E."/>
            <person name="Wood A."/>
            <person name="Yang L."/>
            <person name="Cove D."/>
            <person name="Cuming A."/>
            <person name="Hasebe M."/>
            <person name="Lucas S."/>
            <person name="Mishler D.B."/>
            <person name="Reski R."/>
            <person name="Grigoriev I."/>
            <person name="Quatrano R.S."/>
            <person name="Boore J.L."/>
        </authorList>
    </citation>
    <scope>NUCLEOTIDE SEQUENCE [LARGE SCALE GENOMIC DNA]</scope>
    <source>
        <strain evidence="3 4">cv. Gransden 2004</strain>
    </source>
</reference>
<dbReference type="EnsemblPlants" id="Pp3c14_3690V3.1">
    <property type="protein sequence ID" value="Pp3c14_3690V3.1"/>
    <property type="gene ID" value="Pp3c14_3690"/>
</dbReference>
<dbReference type="Gramene" id="Pp3c14_3690V3.1">
    <property type="protein sequence ID" value="Pp3c14_3690V3.1"/>
    <property type="gene ID" value="Pp3c14_3690"/>
</dbReference>
<sequence>MEEWGGKQPGYTGHKPKRPAYENPEYMWGLDHSRNNHYSTTYGQTNQMTQMCRARLKYRPPIVRPPYPHEDPTAKKGIKGFFYEDERLPASEDGKKSVDRFFAQVRPLEGTFLAMNSSKSIKSAVMS</sequence>